<protein>
    <submittedName>
        <fullName evidence="2">Cellular nucleic acid-binding protein</fullName>
    </submittedName>
</protein>
<dbReference type="AlphaFoldDB" id="A0A392W4T1"/>
<accession>A0A392W4T1</accession>
<evidence type="ECO:0000259" key="1">
    <source>
        <dbReference type="Pfam" id="PF03732"/>
    </source>
</evidence>
<feature type="domain" description="Retrotransposon gag" evidence="1">
    <location>
        <begin position="7"/>
        <end position="47"/>
    </location>
</feature>
<dbReference type="InterPro" id="IPR005162">
    <property type="entry name" value="Retrotrans_gag_dom"/>
</dbReference>
<name>A0A392W4T1_9FABA</name>
<sequence>MRVGGAVITWEMFKGEFLRKYFPEDIKNKKVIEFMELKQGNMSVADYS</sequence>
<dbReference type="EMBL" id="LXQA011365720">
    <property type="protein sequence ID" value="MCI94763.1"/>
    <property type="molecule type" value="Genomic_DNA"/>
</dbReference>
<reference evidence="2 3" key="1">
    <citation type="journal article" date="2018" name="Front. Plant Sci.">
        <title>Red Clover (Trifolium pratense) and Zigzag Clover (T. medium) - A Picture of Genomic Similarities and Differences.</title>
        <authorList>
            <person name="Dluhosova J."/>
            <person name="Istvanek J."/>
            <person name="Nedelnik J."/>
            <person name="Repkova J."/>
        </authorList>
    </citation>
    <scope>NUCLEOTIDE SEQUENCE [LARGE SCALE GENOMIC DNA]</scope>
    <source>
        <strain evidence="3">cv. 10/8</strain>
        <tissue evidence="2">Leaf</tissue>
    </source>
</reference>
<proteinExistence type="predicted"/>
<feature type="non-terminal residue" evidence="2">
    <location>
        <position position="48"/>
    </location>
</feature>
<organism evidence="2 3">
    <name type="scientific">Trifolium medium</name>
    <dbReference type="NCBI Taxonomy" id="97028"/>
    <lineage>
        <taxon>Eukaryota</taxon>
        <taxon>Viridiplantae</taxon>
        <taxon>Streptophyta</taxon>
        <taxon>Embryophyta</taxon>
        <taxon>Tracheophyta</taxon>
        <taxon>Spermatophyta</taxon>
        <taxon>Magnoliopsida</taxon>
        <taxon>eudicotyledons</taxon>
        <taxon>Gunneridae</taxon>
        <taxon>Pentapetalae</taxon>
        <taxon>rosids</taxon>
        <taxon>fabids</taxon>
        <taxon>Fabales</taxon>
        <taxon>Fabaceae</taxon>
        <taxon>Papilionoideae</taxon>
        <taxon>50 kb inversion clade</taxon>
        <taxon>NPAAA clade</taxon>
        <taxon>Hologalegina</taxon>
        <taxon>IRL clade</taxon>
        <taxon>Trifolieae</taxon>
        <taxon>Trifolium</taxon>
    </lineage>
</organism>
<dbReference type="Pfam" id="PF03732">
    <property type="entry name" value="Retrotrans_gag"/>
    <property type="match status" value="1"/>
</dbReference>
<evidence type="ECO:0000313" key="3">
    <source>
        <dbReference type="Proteomes" id="UP000265520"/>
    </source>
</evidence>
<evidence type="ECO:0000313" key="2">
    <source>
        <dbReference type="EMBL" id="MCI94763.1"/>
    </source>
</evidence>
<keyword evidence="3" id="KW-1185">Reference proteome</keyword>
<comment type="caution">
    <text evidence="2">The sequence shown here is derived from an EMBL/GenBank/DDBJ whole genome shotgun (WGS) entry which is preliminary data.</text>
</comment>
<dbReference type="Proteomes" id="UP000265520">
    <property type="component" value="Unassembled WGS sequence"/>
</dbReference>